<dbReference type="RefSeq" id="WP_240947444.1">
    <property type="nucleotide sequence ID" value="NZ_JAAIII010000003.1"/>
</dbReference>
<dbReference type="EMBL" id="JAAIII010000003">
    <property type="protein sequence ID" value="NMM93881.1"/>
    <property type="molecule type" value="Genomic_DNA"/>
</dbReference>
<dbReference type="Pfam" id="PF25673">
    <property type="entry name" value="Terminase_7"/>
    <property type="match status" value="1"/>
</dbReference>
<reference evidence="1 2" key="1">
    <citation type="submission" date="2020-02" db="EMBL/GenBank/DDBJ databases">
        <title>Characterization of phylogenetic diversity of novel bifidobacterial species isolated in Czech ZOOs.</title>
        <authorList>
            <person name="Lugli G.A."/>
            <person name="Vera N.B."/>
            <person name="Ventura M."/>
        </authorList>
    </citation>
    <scope>NUCLEOTIDE SEQUENCE [LARGE SCALE GENOMIC DNA]</scope>
    <source>
        <strain evidence="1 2">DSM 109957</strain>
    </source>
</reference>
<keyword evidence="2" id="KW-1185">Reference proteome</keyword>
<dbReference type="Proteomes" id="UP000532194">
    <property type="component" value="Unassembled WGS sequence"/>
</dbReference>
<protein>
    <submittedName>
        <fullName evidence="1">Uncharacterized protein</fullName>
    </submittedName>
</protein>
<comment type="caution">
    <text evidence="1">The sequence shown here is derived from an EMBL/GenBank/DDBJ whole genome shotgun (WGS) entry which is preliminary data.</text>
</comment>
<name>A0A7Y0ERA5_9BIFI</name>
<proteinExistence type="predicted"/>
<evidence type="ECO:0000313" key="1">
    <source>
        <dbReference type="EMBL" id="NMM93881.1"/>
    </source>
</evidence>
<organism evidence="1 2">
    <name type="scientific">Bifidobacterium oedipodis</name>
    <dbReference type="NCBI Taxonomy" id="2675322"/>
    <lineage>
        <taxon>Bacteria</taxon>
        <taxon>Bacillati</taxon>
        <taxon>Actinomycetota</taxon>
        <taxon>Actinomycetes</taxon>
        <taxon>Bifidobacteriales</taxon>
        <taxon>Bifidobacteriaceae</taxon>
        <taxon>Bifidobacterium</taxon>
    </lineage>
</organism>
<sequence length="129" mass="14624">MLKQPETAVGPELPAVRPDDGMEWLPLVKRWYESVRTSPLAQRMGVEPDWFFVMETALLMDDFWRQKRGRNIAAAEIRQRCAMIGVTPKARNDLKFDAPQADDLMASTGAGSNVVNMDDFRRRREAVGG</sequence>
<gene>
    <name evidence="1" type="ORF">G1C95_1068</name>
</gene>
<dbReference type="AlphaFoldDB" id="A0A7Y0ERA5"/>
<accession>A0A7Y0ERA5</accession>
<evidence type="ECO:0000313" key="2">
    <source>
        <dbReference type="Proteomes" id="UP000532194"/>
    </source>
</evidence>
<dbReference type="InterPro" id="IPR057972">
    <property type="entry name" value="Terminase_7"/>
</dbReference>